<keyword evidence="7" id="KW-0072">Autophagy</keyword>
<dbReference type="GO" id="GO:0005789">
    <property type="term" value="C:endoplasmic reticulum membrane"/>
    <property type="evidence" value="ECO:0007669"/>
    <property type="project" value="UniProtKB-SubCell"/>
</dbReference>
<comment type="catalytic activity">
    <reaction evidence="12">
        <text>a 1,2-diacyl-sn-glycero-3-phosphocholine(in) = a 1,2-diacyl-sn-glycero-3-phosphocholine(out)</text>
        <dbReference type="Rhea" id="RHEA:38571"/>
        <dbReference type="ChEBI" id="CHEBI:57643"/>
    </reaction>
</comment>
<comment type="subcellular location">
    <subcellularLocation>
        <location evidence="1">Endoplasmic reticulum membrane</location>
        <topology evidence="1">Peripheral membrane protein</topology>
    </subcellularLocation>
    <subcellularLocation>
        <location evidence="2">Preautophagosomal structure membrane</location>
        <topology evidence="2">Peripheral membrane protein</topology>
    </subcellularLocation>
</comment>
<feature type="region of interest" description="Disordered" evidence="13">
    <location>
        <begin position="1501"/>
        <end position="1524"/>
    </location>
</feature>
<gene>
    <name evidence="14" type="primary">SPOSA6832_02432</name>
</gene>
<evidence type="ECO:0000256" key="4">
    <source>
        <dbReference type="ARBA" id="ARBA00018070"/>
    </source>
</evidence>
<dbReference type="GO" id="GO:0000422">
    <property type="term" value="P:autophagy of mitochondrion"/>
    <property type="evidence" value="ECO:0007669"/>
    <property type="project" value="TreeGrafter"/>
</dbReference>
<feature type="region of interest" description="Disordered" evidence="13">
    <location>
        <begin position="759"/>
        <end position="779"/>
    </location>
</feature>
<comment type="catalytic activity">
    <reaction evidence="11">
        <text>a 1,2-diacyl-sn-glycero-3-phosphoethanolamine(in) = a 1,2-diacyl-sn-glycero-3-phosphoethanolamine(out)</text>
        <dbReference type="Rhea" id="RHEA:38895"/>
        <dbReference type="ChEBI" id="CHEBI:64612"/>
    </reaction>
</comment>
<feature type="region of interest" description="Disordered" evidence="13">
    <location>
        <begin position="337"/>
        <end position="416"/>
    </location>
</feature>
<dbReference type="GO" id="GO:0034727">
    <property type="term" value="P:piecemeal microautophagy of the nucleus"/>
    <property type="evidence" value="ECO:0007669"/>
    <property type="project" value="TreeGrafter"/>
</dbReference>
<evidence type="ECO:0000313" key="14">
    <source>
        <dbReference type="EMBL" id="CEQ40772.1"/>
    </source>
</evidence>
<proteinExistence type="inferred from homology"/>
<feature type="compositionally biased region" description="Pro residues" evidence="13">
    <location>
        <begin position="832"/>
        <end position="841"/>
    </location>
</feature>
<evidence type="ECO:0000256" key="2">
    <source>
        <dbReference type="ARBA" id="ARBA00004623"/>
    </source>
</evidence>
<dbReference type="Proteomes" id="UP000243876">
    <property type="component" value="Unassembled WGS sequence"/>
</dbReference>
<feature type="compositionally biased region" description="Low complexity" evidence="13">
    <location>
        <begin position="502"/>
        <end position="514"/>
    </location>
</feature>
<dbReference type="GO" id="GO:0034045">
    <property type="term" value="C:phagophore assembly site membrane"/>
    <property type="evidence" value="ECO:0007669"/>
    <property type="project" value="UniProtKB-SubCell"/>
</dbReference>
<evidence type="ECO:0000256" key="8">
    <source>
        <dbReference type="ARBA" id="ARBA00023055"/>
    </source>
</evidence>
<dbReference type="GO" id="GO:0000045">
    <property type="term" value="P:autophagosome assembly"/>
    <property type="evidence" value="ECO:0007669"/>
    <property type="project" value="TreeGrafter"/>
</dbReference>
<feature type="compositionally biased region" description="Acidic residues" evidence="13">
    <location>
        <begin position="1041"/>
        <end position="1052"/>
    </location>
</feature>
<dbReference type="GO" id="GO:0043495">
    <property type="term" value="F:protein-membrane adaptor activity"/>
    <property type="evidence" value="ECO:0007669"/>
    <property type="project" value="TreeGrafter"/>
</dbReference>
<feature type="compositionally biased region" description="Basic and acidic residues" evidence="13">
    <location>
        <begin position="766"/>
        <end position="777"/>
    </location>
</feature>
<evidence type="ECO:0000256" key="13">
    <source>
        <dbReference type="SAM" id="MobiDB-lite"/>
    </source>
</evidence>
<evidence type="ECO:0000256" key="7">
    <source>
        <dbReference type="ARBA" id="ARBA00023006"/>
    </source>
</evidence>
<dbReference type="PANTHER" id="PTHR13190:SF1">
    <property type="entry name" value="AUTOPHAGY-RELATED 2, ISOFORM A"/>
    <property type="match status" value="1"/>
</dbReference>
<feature type="region of interest" description="Disordered" evidence="13">
    <location>
        <begin position="1658"/>
        <end position="1687"/>
    </location>
</feature>
<feature type="compositionally biased region" description="Low complexity" evidence="13">
    <location>
        <begin position="1096"/>
        <end position="1106"/>
    </location>
</feature>
<evidence type="ECO:0000256" key="5">
    <source>
        <dbReference type="ARBA" id="ARBA00022448"/>
    </source>
</evidence>
<feature type="compositionally biased region" description="Polar residues" evidence="13">
    <location>
        <begin position="362"/>
        <end position="390"/>
    </location>
</feature>
<feature type="region of interest" description="Disordered" evidence="13">
    <location>
        <begin position="1037"/>
        <end position="1061"/>
    </location>
</feature>
<keyword evidence="15" id="KW-1185">Reference proteome</keyword>
<comment type="catalytic activity">
    <reaction evidence="10">
        <text>a 1,2-diacyl-sn-glycero-3-phospho-L-serine(in) = a 1,2-diacyl-sn-glycero-3-phospho-L-serine(out)</text>
        <dbReference type="Rhea" id="RHEA:38663"/>
        <dbReference type="ChEBI" id="CHEBI:57262"/>
    </reaction>
</comment>
<evidence type="ECO:0000256" key="10">
    <source>
        <dbReference type="ARBA" id="ARBA00024479"/>
    </source>
</evidence>
<evidence type="ECO:0000256" key="12">
    <source>
        <dbReference type="ARBA" id="ARBA00024631"/>
    </source>
</evidence>
<feature type="compositionally biased region" description="Acidic residues" evidence="13">
    <location>
        <begin position="2064"/>
        <end position="2075"/>
    </location>
</feature>
<evidence type="ECO:0000256" key="1">
    <source>
        <dbReference type="ARBA" id="ARBA00004406"/>
    </source>
</evidence>
<organism evidence="14 15">
    <name type="scientific">Sporidiobolus salmonicolor</name>
    <name type="common">Yeast-like fungus</name>
    <name type="synonym">Sporobolomyces salmonicolor</name>
    <dbReference type="NCBI Taxonomy" id="5005"/>
    <lineage>
        <taxon>Eukaryota</taxon>
        <taxon>Fungi</taxon>
        <taxon>Dikarya</taxon>
        <taxon>Basidiomycota</taxon>
        <taxon>Pucciniomycotina</taxon>
        <taxon>Microbotryomycetes</taxon>
        <taxon>Sporidiobolales</taxon>
        <taxon>Sporidiobolaceae</taxon>
        <taxon>Sporobolomyces</taxon>
    </lineage>
</organism>
<feature type="compositionally biased region" description="Low complexity" evidence="13">
    <location>
        <begin position="311"/>
        <end position="321"/>
    </location>
</feature>
<name>A0A0D6EL80_SPOSA</name>
<feature type="compositionally biased region" description="Low complexity" evidence="13">
    <location>
        <begin position="159"/>
        <end position="168"/>
    </location>
</feature>
<evidence type="ECO:0000256" key="11">
    <source>
        <dbReference type="ARBA" id="ARBA00024615"/>
    </source>
</evidence>
<comment type="similarity">
    <text evidence="3">Belongs to the ATG2 family.</text>
</comment>
<feature type="compositionally biased region" description="Polar residues" evidence="13">
    <location>
        <begin position="1501"/>
        <end position="1518"/>
    </location>
</feature>
<evidence type="ECO:0000313" key="15">
    <source>
        <dbReference type="Proteomes" id="UP000243876"/>
    </source>
</evidence>
<dbReference type="GO" id="GO:0061908">
    <property type="term" value="C:phagophore"/>
    <property type="evidence" value="ECO:0007669"/>
    <property type="project" value="TreeGrafter"/>
</dbReference>
<keyword evidence="8" id="KW-0445">Lipid transport</keyword>
<dbReference type="InterPro" id="IPR026849">
    <property type="entry name" value="ATG2"/>
</dbReference>
<feature type="compositionally biased region" description="Basic and acidic residues" evidence="13">
    <location>
        <begin position="468"/>
        <end position="491"/>
    </location>
</feature>
<dbReference type="GO" id="GO:0061723">
    <property type="term" value="P:glycophagy"/>
    <property type="evidence" value="ECO:0007669"/>
    <property type="project" value="TreeGrafter"/>
</dbReference>
<dbReference type="GO" id="GO:0032266">
    <property type="term" value="F:phosphatidylinositol-3-phosphate binding"/>
    <property type="evidence" value="ECO:0007669"/>
    <property type="project" value="TreeGrafter"/>
</dbReference>
<sequence length="2183" mass="232116">MPFPSLSSLAGWLPALPSVSFPSLPLPSNLQQRLVSFLLRKSLGSFIKGGLDSDRIEADLREGSFRVSRVELDQQAIAPLLSSSPTLASFSFVSGSINSIAAQVSWPLATLDLSLEGLEIVLCVRDPQPATDLLASTATLGRPTAKSRSASSTESVYTSTSDDSISSSFEDDPLHHLERGPSAPGLNESILSLAVAQDFISHELTSDEDAELRASLHLSPSLSAADVSLPGAFGGAQAEEHEEQAEVVETTMLAAVIERILARLGVTVAGVTVRVVWSDEGAPGRENELELRIDEASYQGDASADEDHGEAAAPPSSEGASDVVDCVRSIRITPPQVYLWTPEPPAPPSSTPTELRDLAPSSFLSESTPPRSTASVASSLASPPTPVQTHTRPRPRFRSRSSSSSSFSSSNSGDENDLLAMSQSIADLRTSIVSTTTSSRGGGTRSEMFASARSFRTVREEMEEEVEGERMEEGVRRATQLQREEEERDPFLDPDSSADTQSATAPSVPPCATSSPPPHPPPSQPQLILSLGPSSSSPHAEPLVFLLSTRRPAPTAPSSSPRLRPELRLTGSLQGAWTLALDVRQLTVLLQLVDRITPSAPQTCTPAPPASTGGPTFKLDVSLKALTVLLAYPSPSGPPSPSTPSAFTVLPTFWTSRDPGSVLPSALKAPHLRLRLDSLVLQHSSSDGGSAAAAVGSVALTETARVPKSQQEAWRTLPLIVSDGNLAGAQADIESADWVLQGPEAAGFGKDWRVKLPTAARRRGSSMREKEKERERTSLPAVTARLGARGGGSGLTTLELSPMHVFLDLTLCVRLAPLLDLLGPATSSSSPASPPAYPPPSAHSTPRPLSPAPAPLTAHHLLADLSPSPSSRSPTSSTSLRPGVKLECPLVRIEVRCPAPRTMRVEAREPEMLRSGIAVVELVGARARVGERQGEVGAECQAVRAYLLPKDSDPESIALPRAHIPLPRGFDRRSPLACLLRSRPSALPPAAAANAAAPSIALNFPLVHLTLTKPVLDGLQLFADDVSQFCASELAASTMQEGEDDDEDDDEEPGARGTREKMIGSRYFGAKSFTRRRGAWADGGAPGERGKESETESSASAGAAAGRQGGRDGGGVRSLVAKVEVTDVVVDLLIDKLAPAADGSKRRHLRALASDLGAQIELFKDSKDDLRAQLEIMDVKLEDVTHRTNDVPARVMLARTLPRNLTLPSAAPVARLSFSSSVEQETGVKESKLQLALSQFTYFATADIAWMDELGAFAQAPAGAFEHVVPNELTRIRLGLSDASVHFSAPTLTSHVVVTLEDARLRTDLMPDLPRTTLGAEIAGLRAMAVEGEGDLREAKPGRAGEGWRWWKAKGFVQLLEVERASVQVKQGNGLVLPDFELLVADAKAEVALCADSIASVSAFIADLLNAPAFKAKPSPPSPTTTRQLSGRKRSADLLGTSSVCSSSFPLDSFSGIVFSTASIDPAAFDRAPSVHDLPEILTDDVPTNLDYLAEALAQQGSSQPVSRRAESSTSYSEGQEEVVSDVDGETIKMLHPKGLQIVDEWLAEPRWDETDYSAPASRIRCRLTHSDLTIHLHEGYDWFTTRKTIEEEAKAVRRRLEKIRQLLASGQVPDASAENASVLMFGSHLLGLPPGASELPPKDLLAAINEELDDATNGEDDAVSTVSSWQTLPGRAGGGASSPSSTRRPVAAVAAVVGKARRRLTRSKAFAIELNVRGLDASYDAYSPSSSPSSSASAAAAASQLASKVQAEVSSFDIIDNIKTSTWRKFLTELRPSDGGVVRASGAPMARFELNTVKPIGRIASAQEEIVMKSGRLVLILGPPGSQIKISPLRLYIDQDALDFLKAFGAFEVPAGEQSKATEPNQPPAAGSEPFFQRVEVLPVKLKLDYKPKRVDYYALKQGKTAELMNFFHFDGSEMTLRHLVVTGVSGTTTLSNLVQDIWTPDVKANQLADVISGITHVRSVVNVSSGVANLVLLPIEQYRKDGRIVRGLQKGAQAFARQTTLEAINVGAKLATGTQVILEQAEHVLGARFAHPVVGEAFAAASPVPAASSIGGLGGDREGDEVSDGEDDEGGTRKAMSRYAEQPTDLRRGVESAYKSLGENFKEAAQTILAVPMEVYERSGSEGPVRAVVRAVPIAVLKPMIGASGAVSKALLGLRNTLDPDAQQGELEDKYKRGRST</sequence>
<feature type="region of interest" description="Disordered" evidence="13">
    <location>
        <begin position="1078"/>
        <end position="1113"/>
    </location>
</feature>
<feature type="compositionally biased region" description="Polar residues" evidence="13">
    <location>
        <begin position="146"/>
        <end position="158"/>
    </location>
</feature>
<keyword evidence="5" id="KW-0813">Transport</keyword>
<feature type="region of interest" description="Disordered" evidence="13">
    <location>
        <begin position="299"/>
        <end position="322"/>
    </location>
</feature>
<evidence type="ECO:0000256" key="6">
    <source>
        <dbReference type="ARBA" id="ARBA00022824"/>
    </source>
</evidence>
<dbReference type="EMBL" id="CENE01000009">
    <property type="protein sequence ID" value="CEQ40772.1"/>
    <property type="molecule type" value="Genomic_DNA"/>
</dbReference>
<accession>A0A0D6EL80</accession>
<dbReference type="Pfam" id="PF13329">
    <property type="entry name" value="ATG2_CAD"/>
    <property type="match status" value="2"/>
</dbReference>
<feature type="region of interest" description="Disordered" evidence="13">
    <location>
        <begin position="825"/>
        <end position="855"/>
    </location>
</feature>
<feature type="region of interest" description="Disordered" evidence="13">
    <location>
        <begin position="143"/>
        <end position="181"/>
    </location>
</feature>
<keyword evidence="6" id="KW-0256">Endoplasmic reticulum</keyword>
<feature type="region of interest" description="Disordered" evidence="13">
    <location>
        <begin position="2163"/>
        <end position="2183"/>
    </location>
</feature>
<feature type="region of interest" description="Disordered" evidence="13">
    <location>
        <begin position="2055"/>
        <end position="2091"/>
    </location>
</feature>
<dbReference type="OrthoDB" id="18982at2759"/>
<feature type="compositionally biased region" description="Low complexity" evidence="13">
    <location>
        <begin position="525"/>
        <end position="535"/>
    </location>
</feature>
<feature type="region of interest" description="Disordered" evidence="13">
    <location>
        <begin position="434"/>
        <end position="535"/>
    </location>
</feature>
<dbReference type="GO" id="GO:0061709">
    <property type="term" value="P:reticulophagy"/>
    <property type="evidence" value="ECO:0007669"/>
    <property type="project" value="TreeGrafter"/>
</dbReference>
<evidence type="ECO:0000256" key="3">
    <source>
        <dbReference type="ARBA" id="ARBA00009714"/>
    </source>
</evidence>
<dbReference type="GO" id="GO:0006869">
    <property type="term" value="P:lipid transport"/>
    <property type="evidence" value="ECO:0007669"/>
    <property type="project" value="UniProtKB-KW"/>
</dbReference>
<dbReference type="PANTHER" id="PTHR13190">
    <property type="entry name" value="AUTOPHAGY-RELATED 2, ISOFORM A"/>
    <property type="match status" value="1"/>
</dbReference>
<reference evidence="15" key="1">
    <citation type="submission" date="2015-02" db="EMBL/GenBank/DDBJ databases">
        <authorList>
            <person name="Gon?alves P."/>
        </authorList>
    </citation>
    <scope>NUCLEOTIDE SEQUENCE [LARGE SCALE GENOMIC DNA]</scope>
</reference>
<feature type="compositionally biased region" description="Pro residues" evidence="13">
    <location>
        <begin position="515"/>
        <end position="524"/>
    </location>
</feature>
<protein>
    <recommendedName>
        <fullName evidence="4">Autophagy-related protein 2</fullName>
    </recommendedName>
</protein>
<feature type="compositionally biased region" description="Low complexity" evidence="13">
    <location>
        <begin position="400"/>
        <end position="410"/>
    </location>
</feature>
<keyword evidence="9" id="KW-0472">Membrane</keyword>
<evidence type="ECO:0000256" key="9">
    <source>
        <dbReference type="ARBA" id="ARBA00023136"/>
    </source>
</evidence>